<feature type="compositionally biased region" description="Pro residues" evidence="1">
    <location>
        <begin position="84"/>
        <end position="96"/>
    </location>
</feature>
<keyword evidence="3" id="KW-1185">Reference proteome</keyword>
<evidence type="ECO:0000256" key="1">
    <source>
        <dbReference type="SAM" id="MobiDB-lite"/>
    </source>
</evidence>
<gene>
    <name evidence="2" type="ORF">Vbra_10574</name>
</gene>
<feature type="region of interest" description="Disordered" evidence="1">
    <location>
        <begin position="168"/>
        <end position="199"/>
    </location>
</feature>
<name>A0A0G4H496_VITBC</name>
<evidence type="ECO:0000313" key="3">
    <source>
        <dbReference type="Proteomes" id="UP000041254"/>
    </source>
</evidence>
<accession>A0A0G4H496</accession>
<dbReference type="EMBL" id="CDMY01000989">
    <property type="protein sequence ID" value="CEM38579.1"/>
    <property type="molecule type" value="Genomic_DNA"/>
</dbReference>
<feature type="compositionally biased region" description="Basic and acidic residues" evidence="1">
    <location>
        <begin position="124"/>
        <end position="139"/>
    </location>
</feature>
<dbReference type="AlphaFoldDB" id="A0A0G4H496"/>
<dbReference type="Proteomes" id="UP000041254">
    <property type="component" value="Unassembled WGS sequence"/>
</dbReference>
<reference evidence="2 3" key="1">
    <citation type="submission" date="2014-11" db="EMBL/GenBank/DDBJ databases">
        <authorList>
            <person name="Zhu J."/>
            <person name="Qi W."/>
            <person name="Song R."/>
        </authorList>
    </citation>
    <scope>NUCLEOTIDE SEQUENCE [LARGE SCALE GENOMIC DNA]</scope>
</reference>
<feature type="compositionally biased region" description="Low complexity" evidence="1">
    <location>
        <begin position="189"/>
        <end position="199"/>
    </location>
</feature>
<feature type="compositionally biased region" description="Polar residues" evidence="1">
    <location>
        <begin position="64"/>
        <end position="83"/>
    </location>
</feature>
<organism evidence="2 3">
    <name type="scientific">Vitrella brassicaformis (strain CCMP3155)</name>
    <dbReference type="NCBI Taxonomy" id="1169540"/>
    <lineage>
        <taxon>Eukaryota</taxon>
        <taxon>Sar</taxon>
        <taxon>Alveolata</taxon>
        <taxon>Colpodellida</taxon>
        <taxon>Vitrellaceae</taxon>
        <taxon>Vitrella</taxon>
    </lineage>
</organism>
<sequence length="342" mass="36749">MQLPPTWPTASSSDIPSLPTSPSEQESDGVAQSGRRRIGTVPALSAPRLHHSSESPRYGKSKRLLTNASAPLSPTEPSSQTDGPSPPICSPPPPVPLCDVSDHRDGRSSCSSDQDAAPTVRNTQSDHREDGRVKAEAPSKRIQQKSGLLTVPPWRSYLRSSNKIALGGRLSRSAPTTDRPARPGDVSGEDGAASTSAASAGGVRFNDEVEVALFRGLKDTKLQHVEVVDNDGTAAVYYEEVVSWKEIVSGDDMQLNLCLPDIKISNMRTQRKEKRQKRRQQKDRQLRDSSSAEDASCHDSSADSEASSSSSANSCLHVSADFLASLLQLHRRGSDDSNGSDD</sequence>
<evidence type="ECO:0000313" key="2">
    <source>
        <dbReference type="EMBL" id="CEM38579.1"/>
    </source>
</evidence>
<feature type="compositionally biased region" description="Basic residues" evidence="1">
    <location>
        <begin position="269"/>
        <end position="281"/>
    </location>
</feature>
<dbReference type="InParanoid" id="A0A0G4H496"/>
<protein>
    <submittedName>
        <fullName evidence="2">Uncharacterized protein</fullName>
    </submittedName>
</protein>
<dbReference type="VEuPathDB" id="CryptoDB:Vbra_10574"/>
<feature type="region of interest" description="Disordered" evidence="1">
    <location>
        <begin position="1"/>
        <end position="148"/>
    </location>
</feature>
<proteinExistence type="predicted"/>
<feature type="compositionally biased region" description="Polar residues" evidence="1">
    <location>
        <begin position="8"/>
        <end position="24"/>
    </location>
</feature>
<feature type="region of interest" description="Disordered" evidence="1">
    <location>
        <begin position="268"/>
        <end position="311"/>
    </location>
</feature>